<dbReference type="SUPFAM" id="SSF47336">
    <property type="entry name" value="ACP-like"/>
    <property type="match status" value="1"/>
</dbReference>
<sequence>MTATEGYPLSPQQRRLWELQRGGPSRYRSWCALRLAAGTTAGQVAEALSEAAARHEILRTAFRCPAEASIPLQVISAIADRPAVPVHDLRSVPAGAQEAAYAAVKTAFTEVLDADALSAALVLLADDARLLLRLPALCADEASMRLLAQEVSDRLAGARPEAEPLQYADFAPWQDELLTAAEFDLEREYWQRRLVAADLPFARTAAAGFAPAVFSVDLDTSLGEESAAVALASWHLLLRTLTGQEELAIGVRLPNRVADEMAGAIGPYEKYAPSLARPQAGETAAGFVAKVAGELAEMADWQGYFDHTRWTAALDRSAAIAAGFDWSRGESGVLEEAEAITERFTVRLSGREYDGLIRLSIWFDSSVVDAADMPVLAEQYVAFLRSVRSDGAQAALAVHVPAAGPEPAPQTDPVPPAQPVHRRFETHARHDPGGIAVRCLDESVTRADLDARADRLARRLLAAGARPDAPVGLCLDRTVDLVVAVLGILKSGAAYLPVDPAAPLARRRAMLDQAGARLVVASAEQTGLAGPDRTLVTPDGAEAPAVALPTAGNADDRLAYVIFTSGSTGFPKGVAVSHANLAAYVDDVTTRLDLPGDTSYAMLSTLAADLGNTMLFAALSTGGTLDLLPAEHTTDPARLVAHLRKHPVDCAKIVPSHLRALLDAPDAAAVLPARCLVLGGEAADWPLVAEVRRLAPGCRILNHYGPTETTVGALTHELHPDDSGAFRTVPLGTALPHTRAEILDGRLQRTPAWVSGEICLGGTGVARGYLGRPGLTADRFVPDPFGPPGARMYRTGDRGRRLGSGITEFLGRADDQLKLRGYRVEPAEIQAVLRTHPAVRQAVVTLREEGSALAAYVVAPGTDPAQLRAHCAEHLPEYMVPAAILAIEAIPLTANGKVDHRALPAPGPGAVAYQPPRTPAEETLAEIWQQVLRVQRVGRDDNFFALGGDSILGIQVMSRAAEAGLAVTPKLLFQHPTVGELAGASTAVDAGATGAEQGLVTGTLTPTPIQRRFLAQPLPARHHYNQEVLVALKQPLEPEPLRIALRALINHHDALRIRLRRDELDLAGPLPASADPLVTVRMAGLPAADRRSAFEKAAEQTQSSLDLASGCVFRALLADLGDDGHRLLLVAHHLGVDGVSWRVLIADLVAAYQQAAAGTAVQLPPKTASYRAWAERLAEEKARHTAEIPFWTDLLAGRPAPPPRSGENTYGTSETVTVTADEVTTRDLVRSAGAASVPALILAALGRTLTEWSGAPRIVVDIESHGRDALADDLDVSRTIGWFTAIHPVALDAGATARSVKQALAEIPANGVGYGLLRYGTDPAAAALRALPEPWVRLNYHGQLVADPAADALFDAAPEDPGPSADPAGVRPYLLDLTAVVSAGRLRVDWTYCPTVHAPDTVRAWAETFLSGLREEVSHGGAGWTPADFPLARLDQGALDAIAGLLDELG</sequence>
<dbReference type="InterPro" id="IPR036736">
    <property type="entry name" value="ACP-like_sf"/>
</dbReference>
<dbReference type="Gene3D" id="3.30.300.30">
    <property type="match status" value="1"/>
</dbReference>
<evidence type="ECO:0000256" key="4">
    <source>
        <dbReference type="ARBA" id="ARBA00022737"/>
    </source>
</evidence>
<dbReference type="InterPro" id="IPR025110">
    <property type="entry name" value="AMP-bd_C"/>
</dbReference>
<keyword evidence="5" id="KW-0045">Antibiotic biosynthesis</keyword>
<dbReference type="EMBL" id="JBHRWI010000039">
    <property type="protein sequence ID" value="MFC3514326.1"/>
    <property type="molecule type" value="Genomic_DNA"/>
</dbReference>
<dbReference type="InterPro" id="IPR010060">
    <property type="entry name" value="NRPS_synth"/>
</dbReference>
<organism evidence="7 8">
    <name type="scientific">Amycolatopsis halotolerans</name>
    <dbReference type="NCBI Taxonomy" id="330083"/>
    <lineage>
        <taxon>Bacteria</taxon>
        <taxon>Bacillati</taxon>
        <taxon>Actinomycetota</taxon>
        <taxon>Actinomycetes</taxon>
        <taxon>Pseudonocardiales</taxon>
        <taxon>Pseudonocardiaceae</taxon>
        <taxon>Amycolatopsis</taxon>
    </lineage>
</organism>
<dbReference type="PROSITE" id="PS00455">
    <property type="entry name" value="AMP_BINDING"/>
    <property type="match status" value="1"/>
</dbReference>
<comment type="caution">
    <text evidence="7">The sequence shown here is derived from an EMBL/GenBank/DDBJ whole genome shotgun (WGS) entry which is preliminary data.</text>
</comment>
<evidence type="ECO:0000256" key="2">
    <source>
        <dbReference type="ARBA" id="ARBA00022450"/>
    </source>
</evidence>
<dbReference type="Pfam" id="PF00501">
    <property type="entry name" value="AMP-binding"/>
    <property type="match status" value="1"/>
</dbReference>
<dbReference type="CDD" id="cd05930">
    <property type="entry name" value="A_NRPS"/>
    <property type="match status" value="1"/>
</dbReference>
<keyword evidence="3" id="KW-0597">Phosphoprotein</keyword>
<dbReference type="NCBIfam" id="TIGR01733">
    <property type="entry name" value="AA-adenyl-dom"/>
    <property type="match status" value="1"/>
</dbReference>
<comment type="cofactor">
    <cofactor evidence="1">
        <name>pantetheine 4'-phosphate</name>
        <dbReference type="ChEBI" id="CHEBI:47942"/>
    </cofactor>
</comment>
<evidence type="ECO:0000256" key="3">
    <source>
        <dbReference type="ARBA" id="ARBA00022553"/>
    </source>
</evidence>
<dbReference type="InterPro" id="IPR020806">
    <property type="entry name" value="PKS_PP-bd"/>
</dbReference>
<gene>
    <name evidence="7" type="ORF">ACFORO_29445</name>
</gene>
<evidence type="ECO:0000313" key="7">
    <source>
        <dbReference type="EMBL" id="MFC3514326.1"/>
    </source>
</evidence>
<keyword evidence="8" id="KW-1185">Reference proteome</keyword>
<dbReference type="Gene3D" id="3.40.50.980">
    <property type="match status" value="2"/>
</dbReference>
<dbReference type="InterPro" id="IPR001242">
    <property type="entry name" value="Condensation_dom"/>
</dbReference>
<evidence type="ECO:0000256" key="1">
    <source>
        <dbReference type="ARBA" id="ARBA00001957"/>
    </source>
</evidence>
<dbReference type="InterPro" id="IPR000873">
    <property type="entry name" value="AMP-dep_synth/lig_dom"/>
</dbReference>
<dbReference type="InterPro" id="IPR009081">
    <property type="entry name" value="PP-bd_ACP"/>
</dbReference>
<dbReference type="Pfam" id="PF00550">
    <property type="entry name" value="PP-binding"/>
    <property type="match status" value="1"/>
</dbReference>
<dbReference type="PROSITE" id="PS50075">
    <property type="entry name" value="CARRIER"/>
    <property type="match status" value="1"/>
</dbReference>
<dbReference type="Pfam" id="PF00668">
    <property type="entry name" value="Condensation"/>
    <property type="match status" value="2"/>
</dbReference>
<evidence type="ECO:0000256" key="5">
    <source>
        <dbReference type="ARBA" id="ARBA00023194"/>
    </source>
</evidence>
<dbReference type="InterPro" id="IPR023213">
    <property type="entry name" value="CAT-like_dom_sf"/>
</dbReference>
<dbReference type="PANTHER" id="PTHR45527">
    <property type="entry name" value="NONRIBOSOMAL PEPTIDE SYNTHETASE"/>
    <property type="match status" value="1"/>
</dbReference>
<dbReference type="InterPro" id="IPR045851">
    <property type="entry name" value="AMP-bd_C_sf"/>
</dbReference>
<evidence type="ECO:0000259" key="6">
    <source>
        <dbReference type="PROSITE" id="PS50075"/>
    </source>
</evidence>
<protein>
    <submittedName>
        <fullName evidence="7">Amino acid adenylation domain-containing protein</fullName>
    </submittedName>
</protein>
<dbReference type="SUPFAM" id="SSF56801">
    <property type="entry name" value="Acetyl-CoA synthetase-like"/>
    <property type="match status" value="1"/>
</dbReference>
<keyword evidence="2" id="KW-0596">Phosphopantetheine</keyword>
<dbReference type="Gene3D" id="1.10.1200.10">
    <property type="entry name" value="ACP-like"/>
    <property type="match status" value="1"/>
</dbReference>
<reference evidence="8" key="1">
    <citation type="journal article" date="2019" name="Int. J. Syst. Evol. Microbiol.">
        <title>The Global Catalogue of Microorganisms (GCM) 10K type strain sequencing project: providing services to taxonomists for standard genome sequencing and annotation.</title>
        <authorList>
            <consortium name="The Broad Institute Genomics Platform"/>
            <consortium name="The Broad Institute Genome Sequencing Center for Infectious Disease"/>
            <person name="Wu L."/>
            <person name="Ma J."/>
        </authorList>
    </citation>
    <scope>NUCLEOTIDE SEQUENCE [LARGE SCALE GENOMIC DNA]</scope>
    <source>
        <strain evidence="8">CGMCC 4.7682</strain>
    </source>
</reference>
<dbReference type="Gene3D" id="3.30.559.10">
    <property type="entry name" value="Chloramphenicol acetyltransferase-like domain"/>
    <property type="match status" value="2"/>
</dbReference>
<dbReference type="Pfam" id="PF13193">
    <property type="entry name" value="AMP-binding_C"/>
    <property type="match status" value="1"/>
</dbReference>
<keyword evidence="4" id="KW-0677">Repeat</keyword>
<dbReference type="SUPFAM" id="SSF52777">
    <property type="entry name" value="CoA-dependent acyltransferases"/>
    <property type="match status" value="4"/>
</dbReference>
<dbReference type="SMART" id="SM00823">
    <property type="entry name" value="PKS_PP"/>
    <property type="match status" value="1"/>
</dbReference>
<evidence type="ECO:0000313" key="8">
    <source>
        <dbReference type="Proteomes" id="UP001595764"/>
    </source>
</evidence>
<dbReference type="Gene3D" id="3.30.559.30">
    <property type="entry name" value="Nonribosomal peptide synthetase, condensation domain"/>
    <property type="match status" value="2"/>
</dbReference>
<dbReference type="PANTHER" id="PTHR45527:SF1">
    <property type="entry name" value="FATTY ACID SYNTHASE"/>
    <property type="match status" value="1"/>
</dbReference>
<dbReference type="InterPro" id="IPR010071">
    <property type="entry name" value="AA_adenyl_dom"/>
</dbReference>
<dbReference type="NCBIfam" id="TIGR01720">
    <property type="entry name" value="NRPS-para261"/>
    <property type="match status" value="1"/>
</dbReference>
<proteinExistence type="predicted"/>
<dbReference type="RefSeq" id="WP_377872267.1">
    <property type="nucleotide sequence ID" value="NZ_JBHMAY010000037.1"/>
</dbReference>
<dbReference type="Gene3D" id="2.30.38.10">
    <property type="entry name" value="Luciferase, Domain 3"/>
    <property type="match status" value="1"/>
</dbReference>
<dbReference type="InterPro" id="IPR020845">
    <property type="entry name" value="AMP-binding_CS"/>
</dbReference>
<feature type="domain" description="Carrier" evidence="6">
    <location>
        <begin position="915"/>
        <end position="989"/>
    </location>
</feature>
<name>A0ABV7QQN3_9PSEU</name>
<dbReference type="CDD" id="cd19534">
    <property type="entry name" value="E_NRPS"/>
    <property type="match status" value="1"/>
</dbReference>
<dbReference type="Proteomes" id="UP001595764">
    <property type="component" value="Unassembled WGS sequence"/>
</dbReference>
<accession>A0ABV7QQN3</accession>